<feature type="non-terminal residue" evidence="2">
    <location>
        <position position="1"/>
    </location>
</feature>
<proteinExistence type="predicted"/>
<organism evidence="3">
    <name type="scientific">Chlorella variabilis</name>
    <name type="common">Green alga</name>
    <dbReference type="NCBI Taxonomy" id="554065"/>
    <lineage>
        <taxon>Eukaryota</taxon>
        <taxon>Viridiplantae</taxon>
        <taxon>Chlorophyta</taxon>
        <taxon>core chlorophytes</taxon>
        <taxon>Trebouxiophyceae</taxon>
        <taxon>Chlorellales</taxon>
        <taxon>Chlorellaceae</taxon>
        <taxon>Chlorella clade</taxon>
        <taxon>Chlorella</taxon>
    </lineage>
</organism>
<dbReference type="RefSeq" id="XP_005848801.1">
    <property type="nucleotide sequence ID" value="XM_005848739.1"/>
</dbReference>
<dbReference type="OrthoDB" id="5607at2759"/>
<evidence type="ECO:0000313" key="3">
    <source>
        <dbReference type="Proteomes" id="UP000008141"/>
    </source>
</evidence>
<dbReference type="InParanoid" id="E1ZBT8"/>
<dbReference type="PIRSF" id="PIRSF001435">
    <property type="entry name" value="Nth"/>
    <property type="match status" value="1"/>
</dbReference>
<gene>
    <name evidence="2" type="ORF">CHLNCDRAFT_11543</name>
</gene>
<name>E1ZBT8_CHLVA</name>
<evidence type="ECO:0000259" key="1">
    <source>
        <dbReference type="SMART" id="SM00478"/>
    </source>
</evidence>
<dbReference type="GO" id="GO:0140097">
    <property type="term" value="F:catalytic activity, acting on DNA"/>
    <property type="evidence" value="ECO:0007669"/>
    <property type="project" value="UniProtKB-ARBA"/>
</dbReference>
<dbReference type="SMART" id="SM00478">
    <property type="entry name" value="ENDO3c"/>
    <property type="match status" value="1"/>
</dbReference>
<dbReference type="InterPro" id="IPR023170">
    <property type="entry name" value="HhH_base_excis_C"/>
</dbReference>
<reference evidence="2 3" key="1">
    <citation type="journal article" date="2010" name="Plant Cell">
        <title>The Chlorella variabilis NC64A genome reveals adaptation to photosymbiosis, coevolution with viruses, and cryptic sex.</title>
        <authorList>
            <person name="Blanc G."/>
            <person name="Duncan G."/>
            <person name="Agarkova I."/>
            <person name="Borodovsky M."/>
            <person name="Gurnon J."/>
            <person name="Kuo A."/>
            <person name="Lindquist E."/>
            <person name="Lucas S."/>
            <person name="Pangilinan J."/>
            <person name="Polle J."/>
            <person name="Salamov A."/>
            <person name="Terry A."/>
            <person name="Yamada T."/>
            <person name="Dunigan D.D."/>
            <person name="Grigoriev I.V."/>
            <person name="Claverie J.M."/>
            <person name="Van Etten J.L."/>
        </authorList>
    </citation>
    <scope>NUCLEOTIDE SEQUENCE [LARGE SCALE GENOMIC DNA]</scope>
    <source>
        <strain evidence="2 3">NC64A</strain>
    </source>
</reference>
<dbReference type="OMA" id="IARDWET"/>
<dbReference type="Pfam" id="PF00730">
    <property type="entry name" value="HhH-GPD"/>
    <property type="match status" value="1"/>
</dbReference>
<dbReference type="InterPro" id="IPR011257">
    <property type="entry name" value="DNA_glycosylase"/>
</dbReference>
<evidence type="ECO:0000313" key="2">
    <source>
        <dbReference type="EMBL" id="EFN56699.1"/>
    </source>
</evidence>
<dbReference type="CDD" id="cd00056">
    <property type="entry name" value="ENDO3c"/>
    <property type="match status" value="1"/>
</dbReference>
<sequence length="185" mass="20070">EERRSVLDSVVRTLLSQNTTDATSGRAFDTLKERFPTWEGVRTAPLAAVADAIRVGGLADIKAGRIQAILSTLAAERGECSLEHLRGLPAAAAKAELSRFKGVGKKTAACVLLFALELPEFAVDTHVWEISKALGWVPVNATRDQAYDHMNELVPDELKYDLHVLLVRHGKQCPACAKAGSAKQR</sequence>
<dbReference type="PANTHER" id="PTHR47203:SF1">
    <property type="entry name" value="HYPOTHETICAL BASE EXCISION DNA REPAIR PROTEIN (EUROFUNG)"/>
    <property type="match status" value="1"/>
</dbReference>
<dbReference type="GeneID" id="17356333"/>
<dbReference type="FunCoup" id="E1ZBT8">
    <property type="interactions" value="3"/>
</dbReference>
<accession>E1ZBT8</accession>
<keyword evidence="3" id="KW-1185">Reference proteome</keyword>
<dbReference type="SUPFAM" id="SSF48150">
    <property type="entry name" value="DNA-glycosylase"/>
    <property type="match status" value="1"/>
</dbReference>
<dbReference type="Proteomes" id="UP000008141">
    <property type="component" value="Unassembled WGS sequence"/>
</dbReference>
<dbReference type="InterPro" id="IPR003265">
    <property type="entry name" value="HhH-GPD_domain"/>
</dbReference>
<protein>
    <recommendedName>
        <fullName evidence="1">HhH-GPD domain-containing protein</fullName>
    </recommendedName>
</protein>
<dbReference type="KEGG" id="cvr:CHLNCDRAFT_11543"/>
<dbReference type="eggNOG" id="ENOG502QRUG">
    <property type="taxonomic scope" value="Eukaryota"/>
</dbReference>
<feature type="non-terminal residue" evidence="2">
    <location>
        <position position="185"/>
    </location>
</feature>
<feature type="domain" description="HhH-GPD" evidence="1">
    <location>
        <begin position="15"/>
        <end position="172"/>
    </location>
</feature>
<dbReference type="PANTHER" id="PTHR47203">
    <property type="match status" value="1"/>
</dbReference>
<dbReference type="GO" id="GO:0006284">
    <property type="term" value="P:base-excision repair"/>
    <property type="evidence" value="ECO:0007669"/>
    <property type="project" value="InterPro"/>
</dbReference>
<dbReference type="Gene3D" id="1.10.1670.10">
    <property type="entry name" value="Helix-hairpin-Helix base-excision DNA repair enzymes (C-terminal)"/>
    <property type="match status" value="1"/>
</dbReference>
<dbReference type="AlphaFoldDB" id="E1ZBT8"/>
<dbReference type="GO" id="GO:0016787">
    <property type="term" value="F:hydrolase activity"/>
    <property type="evidence" value="ECO:0007669"/>
    <property type="project" value="UniProtKB-ARBA"/>
</dbReference>
<dbReference type="Gene3D" id="1.10.340.30">
    <property type="entry name" value="Hypothetical protein, domain 2"/>
    <property type="match status" value="1"/>
</dbReference>
<dbReference type="STRING" id="554065.E1ZBT8"/>
<dbReference type="EMBL" id="GL433841">
    <property type="protein sequence ID" value="EFN56699.1"/>
    <property type="molecule type" value="Genomic_DNA"/>
</dbReference>